<accession>A0ABV2AS06</accession>
<protein>
    <recommendedName>
        <fullName evidence="1">Macro domain-containing protein</fullName>
    </recommendedName>
</protein>
<evidence type="ECO:0000259" key="1">
    <source>
        <dbReference type="PROSITE" id="PS51154"/>
    </source>
</evidence>
<dbReference type="Proteomes" id="UP001439008">
    <property type="component" value="Unassembled WGS sequence"/>
</dbReference>
<gene>
    <name evidence="2" type="ORF">MHBO_003837</name>
</gene>
<organism evidence="2 3">
    <name type="scientific">Bonamia ostreae</name>
    <dbReference type="NCBI Taxonomy" id="126728"/>
    <lineage>
        <taxon>Eukaryota</taxon>
        <taxon>Sar</taxon>
        <taxon>Rhizaria</taxon>
        <taxon>Endomyxa</taxon>
        <taxon>Ascetosporea</taxon>
        <taxon>Haplosporida</taxon>
        <taxon>Bonamia</taxon>
    </lineage>
</organism>
<evidence type="ECO:0000313" key="2">
    <source>
        <dbReference type="EMBL" id="MES1922329.1"/>
    </source>
</evidence>
<dbReference type="Gene3D" id="3.40.220.10">
    <property type="entry name" value="Leucine Aminopeptidase, subunit E, domain 1"/>
    <property type="match status" value="1"/>
</dbReference>
<feature type="domain" description="Macro" evidence="1">
    <location>
        <begin position="51"/>
        <end position="179"/>
    </location>
</feature>
<dbReference type="SUPFAM" id="SSF52949">
    <property type="entry name" value="Macro domain-like"/>
    <property type="match status" value="1"/>
</dbReference>
<dbReference type="InterPro" id="IPR043472">
    <property type="entry name" value="Macro_dom-like"/>
</dbReference>
<name>A0ABV2AS06_9EUKA</name>
<dbReference type="PROSITE" id="PS51154">
    <property type="entry name" value="MACRO"/>
    <property type="match status" value="1"/>
</dbReference>
<sequence length="179" mass="20243">MHLQEVHFSDRNSVIVRLIADTFEQKLKSLAVPPRPRFFPSCKEISVPEQPNKTECILKLHFKVVIYCGNIHESDVEAVSCGQDPKLQSKGRIAQDIIKKCKNLKDELKTLSKKETQPGETILMNCNLKYAKRVIFVITESPSSADQYIFQNCYRNVLNIADQNGITKLALPLIGTGKL</sequence>
<proteinExistence type="predicted"/>
<comment type="caution">
    <text evidence="2">The sequence shown here is derived from an EMBL/GenBank/DDBJ whole genome shotgun (WGS) entry which is preliminary data.</text>
</comment>
<dbReference type="EMBL" id="JBDODL010002597">
    <property type="protein sequence ID" value="MES1922329.1"/>
    <property type="molecule type" value="Genomic_DNA"/>
</dbReference>
<dbReference type="Pfam" id="PF01661">
    <property type="entry name" value="Macro"/>
    <property type="match status" value="1"/>
</dbReference>
<dbReference type="InterPro" id="IPR002589">
    <property type="entry name" value="Macro_dom"/>
</dbReference>
<keyword evidence="3" id="KW-1185">Reference proteome</keyword>
<evidence type="ECO:0000313" key="3">
    <source>
        <dbReference type="Proteomes" id="UP001439008"/>
    </source>
</evidence>
<reference evidence="2 3" key="1">
    <citation type="journal article" date="2024" name="BMC Biol.">
        <title>Comparative genomics of Ascetosporea gives new insight into the evolutionary basis for animal parasitism in Rhizaria.</title>
        <authorList>
            <person name="Hiltunen Thoren M."/>
            <person name="Onut-Brannstrom I."/>
            <person name="Alfjorden A."/>
            <person name="Peckova H."/>
            <person name="Swords F."/>
            <person name="Hooper C."/>
            <person name="Holzer A.S."/>
            <person name="Bass D."/>
            <person name="Burki F."/>
        </authorList>
    </citation>
    <scope>NUCLEOTIDE SEQUENCE [LARGE SCALE GENOMIC DNA]</scope>
    <source>
        <strain evidence="2">20-A016</strain>
    </source>
</reference>